<dbReference type="OrthoDB" id="693939at2759"/>
<dbReference type="RefSeq" id="XP_010921319.1">
    <property type="nucleotide sequence ID" value="XM_010923017.2"/>
</dbReference>
<keyword evidence="2" id="KW-0732">Signal</keyword>
<protein>
    <submittedName>
        <fullName evidence="4">Uncharacterized protein LOC105044921</fullName>
    </submittedName>
</protein>
<feature type="signal peptide" evidence="2">
    <location>
        <begin position="1"/>
        <end position="25"/>
    </location>
</feature>
<evidence type="ECO:0000256" key="1">
    <source>
        <dbReference type="SAM" id="MobiDB-lite"/>
    </source>
</evidence>
<reference evidence="4" key="1">
    <citation type="submission" date="2025-08" db="UniProtKB">
        <authorList>
            <consortium name="RefSeq"/>
        </authorList>
    </citation>
    <scope>IDENTIFICATION</scope>
</reference>
<dbReference type="PANTHER" id="PTHR33474:SF28">
    <property type="entry name" value="OS01G0815400 PROTEIN"/>
    <property type="match status" value="1"/>
</dbReference>
<dbReference type="AlphaFoldDB" id="A0A6I9R831"/>
<sequence>MNQKKPLIFFLTPLLLLSCLLPLDAVPLSRSLALSNQGAVTVKVADQVTTRETLEEKGVFVNGRMDIELDDYHPPAANGRHDPKNPAGP</sequence>
<dbReference type="PROSITE" id="PS51257">
    <property type="entry name" value="PROKAR_LIPOPROTEIN"/>
    <property type="match status" value="1"/>
</dbReference>
<keyword evidence="3" id="KW-1185">Reference proteome</keyword>
<dbReference type="Proteomes" id="UP000504607">
    <property type="component" value="Chromosome 5"/>
</dbReference>
<organism evidence="3 4">
    <name type="scientific">Elaeis guineensis var. tenera</name>
    <name type="common">Oil palm</name>
    <dbReference type="NCBI Taxonomy" id="51953"/>
    <lineage>
        <taxon>Eukaryota</taxon>
        <taxon>Viridiplantae</taxon>
        <taxon>Streptophyta</taxon>
        <taxon>Embryophyta</taxon>
        <taxon>Tracheophyta</taxon>
        <taxon>Spermatophyta</taxon>
        <taxon>Magnoliopsida</taxon>
        <taxon>Liliopsida</taxon>
        <taxon>Arecaceae</taxon>
        <taxon>Arecoideae</taxon>
        <taxon>Cocoseae</taxon>
        <taxon>Elaeidinae</taxon>
        <taxon>Elaeis</taxon>
    </lineage>
</organism>
<feature type="region of interest" description="Disordered" evidence="1">
    <location>
        <begin position="70"/>
        <end position="89"/>
    </location>
</feature>
<gene>
    <name evidence="4" type="primary">LOC105044921</name>
</gene>
<evidence type="ECO:0000256" key="2">
    <source>
        <dbReference type="SAM" id="SignalP"/>
    </source>
</evidence>
<name>A0A6I9R831_ELAGV</name>
<feature type="chain" id="PRO_5026673357" evidence="2">
    <location>
        <begin position="26"/>
        <end position="89"/>
    </location>
</feature>
<dbReference type="InParanoid" id="A0A6I9R831"/>
<accession>A0A6I9R831</accession>
<dbReference type="PANTHER" id="PTHR33474">
    <property type="entry name" value="TRANSMEMBRANE PROTEIN"/>
    <property type="match status" value="1"/>
</dbReference>
<evidence type="ECO:0000313" key="4">
    <source>
        <dbReference type="RefSeq" id="XP_010921319.1"/>
    </source>
</evidence>
<proteinExistence type="predicted"/>
<evidence type="ECO:0000313" key="3">
    <source>
        <dbReference type="Proteomes" id="UP000504607"/>
    </source>
</evidence>